<dbReference type="Proteomes" id="UP000284416">
    <property type="component" value="Unassembled WGS sequence"/>
</dbReference>
<evidence type="ECO:0008006" key="5">
    <source>
        <dbReference type="Google" id="ProtNLM"/>
    </source>
</evidence>
<evidence type="ECO:0000313" key="3">
    <source>
        <dbReference type="EMBL" id="RHW43410.1"/>
    </source>
</evidence>
<dbReference type="RefSeq" id="WP_118919018.1">
    <property type="nucleotide sequence ID" value="NZ_QWEG01000001.1"/>
</dbReference>
<keyword evidence="2" id="KW-0732">Signal</keyword>
<name>A0A417YZU0_9BACI</name>
<keyword evidence="4" id="KW-1185">Reference proteome</keyword>
<evidence type="ECO:0000313" key="4">
    <source>
        <dbReference type="Proteomes" id="UP000284416"/>
    </source>
</evidence>
<dbReference type="AlphaFoldDB" id="A0A417YZU0"/>
<dbReference type="NCBIfam" id="NF038114">
    <property type="entry name" value="rightmost"/>
    <property type="match status" value="1"/>
</dbReference>
<organism evidence="3 4">
    <name type="scientific">Neobacillus notoginsengisoli</name>
    <dbReference type="NCBI Taxonomy" id="1578198"/>
    <lineage>
        <taxon>Bacteria</taxon>
        <taxon>Bacillati</taxon>
        <taxon>Bacillota</taxon>
        <taxon>Bacilli</taxon>
        <taxon>Bacillales</taxon>
        <taxon>Bacillaceae</taxon>
        <taxon>Neobacillus</taxon>
    </lineage>
</organism>
<accession>A0A417YZU0</accession>
<evidence type="ECO:0000256" key="2">
    <source>
        <dbReference type="SAM" id="SignalP"/>
    </source>
</evidence>
<feature type="signal peptide" evidence="2">
    <location>
        <begin position="1"/>
        <end position="34"/>
    </location>
</feature>
<comment type="caution">
    <text evidence="3">The sequence shown here is derived from an EMBL/GenBank/DDBJ whole genome shotgun (WGS) entry which is preliminary data.</text>
</comment>
<sequence>MKKTGLRKMLHRKALSAVTALAISGLVPAGFAIAGELEINAELVASSMDVYVEQGETKSFNFNVKSDGNVTDADVTVPTKFAISANGTFTSSDSTTVKLNDKDMEKKVSAVIKVDPNLQAGKYTFNFITDQNVTFTNNNQKEAKLENKKPDSITFVVTKKLVSDTTAPVVTATPDRAPNANGWYNQDVTVSFSAVDEEGGSGLVPESVSAPAPVSEDGIHTVTGTAKDKAGNEGSGSITIKLDKTAPTISGSADREANEHGWYNKDVTVTFEAEDNLSGVADYTRSVPLTEEGKDQSARGTAVDNAGNSSSTEVLGINIDKTKPVINVEDGGTYKLNQTVTWSASDELSGLATAATGTIDTTKVGPQTQTITATDNAGNTRDVTISYNVEYNFGEVLQPINKDGSSVFKAGSTVPVKFQLTDSKGAFISTANATLRYAKSSNQVFGDSVEAVSTSAATSGNLFRYDASSKQYIFNFSTKGLTGGTYQITITLDDGTTHKVVIGLK</sequence>
<protein>
    <recommendedName>
        <fullName evidence="5">HYR domain-containing protein</fullName>
    </recommendedName>
</protein>
<proteinExistence type="predicted"/>
<dbReference type="EMBL" id="QWEG01000001">
    <property type="protein sequence ID" value="RHW43410.1"/>
    <property type="molecule type" value="Genomic_DNA"/>
</dbReference>
<feature type="region of interest" description="Disordered" evidence="1">
    <location>
        <begin position="288"/>
        <end position="311"/>
    </location>
</feature>
<gene>
    <name evidence="3" type="ORF">D1B31_01755</name>
</gene>
<feature type="chain" id="PRO_5019004230" description="HYR domain-containing protein" evidence="2">
    <location>
        <begin position="35"/>
        <end position="505"/>
    </location>
</feature>
<feature type="region of interest" description="Disordered" evidence="1">
    <location>
        <begin position="201"/>
        <end position="243"/>
    </location>
</feature>
<reference evidence="3 4" key="1">
    <citation type="journal article" date="2017" name="Int. J. Syst. Evol. Microbiol.">
        <title>Bacillus notoginsengisoli sp. nov., a novel bacterium isolated from the rhizosphere of Panax notoginseng.</title>
        <authorList>
            <person name="Zhang M.Y."/>
            <person name="Cheng J."/>
            <person name="Cai Y."/>
            <person name="Zhang T.Y."/>
            <person name="Wu Y.Y."/>
            <person name="Manikprabhu D."/>
            <person name="Li W.J."/>
            <person name="Zhang Y.X."/>
        </authorList>
    </citation>
    <scope>NUCLEOTIDE SEQUENCE [LARGE SCALE GENOMIC DNA]</scope>
    <source>
        <strain evidence="3 4">JCM 30743</strain>
    </source>
</reference>
<evidence type="ECO:0000256" key="1">
    <source>
        <dbReference type="SAM" id="MobiDB-lite"/>
    </source>
</evidence>